<gene>
    <name evidence="1" type="ORF">MIU77_15590</name>
</gene>
<keyword evidence="2" id="KW-1185">Reference proteome</keyword>
<dbReference type="RefSeq" id="WP_240170529.1">
    <property type="nucleotide sequence ID" value="NZ_CP092365.1"/>
</dbReference>
<evidence type="ECO:0000313" key="2">
    <source>
        <dbReference type="Proteomes" id="UP001055200"/>
    </source>
</evidence>
<proteinExistence type="predicted"/>
<dbReference type="Proteomes" id="UP001055200">
    <property type="component" value="Chromosome"/>
</dbReference>
<organism evidence="1 2">
    <name type="scientific">Mycolicibacillus parakoreensis</name>
    <dbReference type="NCBI Taxonomy" id="1069221"/>
    <lineage>
        <taxon>Bacteria</taxon>
        <taxon>Bacillati</taxon>
        <taxon>Actinomycetota</taxon>
        <taxon>Actinomycetes</taxon>
        <taxon>Mycobacteriales</taxon>
        <taxon>Mycobacteriaceae</taxon>
        <taxon>Mycolicibacillus</taxon>
    </lineage>
</organism>
<protein>
    <submittedName>
        <fullName evidence="1">PD-(D/E)XK motif protein</fullName>
    </submittedName>
</protein>
<accession>A0ABY3U2Q2</accession>
<dbReference type="Pfam" id="PF14390">
    <property type="entry name" value="DUF4420"/>
    <property type="match status" value="1"/>
</dbReference>
<sequence length="336" mass="36952">MASRDLAAVWTVLESKPPRTGIDAVPVGYEVAAGELLAGVDGDGRRYLLIPLLPGEAARVDTRGRAVHVIRVQHAGTHYLAVLCLSAELHTIFTQFSRELVGSVCNADSPARAAGELFERWKALFSDTIQRGIISEERLIGLLGELLTIERFLNQGAPARLSYWRGPFGEAQDFRTLHIALEVKATLTRDGRIIGVSGIDQLQPPPNSRIYLVHYRFERDPGGFNIADVNARILALGASTNDLASGLAENGVFLDDLAPYLERRYRCIETRCYDVMQSHFPRITRDSFVGSNIPPGTLRFSYSIDLTNEPPLPLSPAEADLTLREMAVDATHGMDS</sequence>
<evidence type="ECO:0000313" key="1">
    <source>
        <dbReference type="EMBL" id="ULN52255.1"/>
    </source>
</evidence>
<dbReference type="InterPro" id="IPR025534">
    <property type="entry name" value="DUF4420"/>
</dbReference>
<name>A0ABY3U2Q2_9MYCO</name>
<dbReference type="EMBL" id="CP092365">
    <property type="protein sequence ID" value="ULN52255.1"/>
    <property type="molecule type" value="Genomic_DNA"/>
</dbReference>
<reference evidence="1" key="1">
    <citation type="submission" date="2022-08" db="EMBL/GenBank/DDBJ databases">
        <title>Complete genome sequence of 14 non-tuberculosis mycobacteria type-strains.</title>
        <authorList>
            <person name="Igarashi Y."/>
            <person name="Osugi A."/>
            <person name="Mitarai S."/>
        </authorList>
    </citation>
    <scope>NUCLEOTIDE SEQUENCE</scope>
    <source>
        <strain evidence="1">DSM 45575</strain>
    </source>
</reference>